<dbReference type="Pfam" id="PF13749">
    <property type="entry name" value="HATPase_c_4"/>
    <property type="match status" value="1"/>
</dbReference>
<accession>Q0A8E7</accession>
<dbReference type="InterPro" id="IPR038475">
    <property type="entry name" value="RecG_C_sf"/>
</dbReference>
<dbReference type="PANTHER" id="PTHR30595">
    <property type="entry name" value="GLPR-RELATED TRANSCRIPTIONAL REPRESSOR"/>
    <property type="match status" value="1"/>
</dbReference>
<feature type="domain" description="Schlafen AlbA-2" evidence="1">
    <location>
        <begin position="16"/>
        <end position="141"/>
    </location>
</feature>
<dbReference type="EMBL" id="CP000453">
    <property type="protein sequence ID" value="ABI56890.1"/>
    <property type="molecule type" value="Genomic_DNA"/>
</dbReference>
<dbReference type="OrthoDB" id="34589at2"/>
<protein>
    <submittedName>
        <fullName evidence="2">Putative transcriptional regulator</fullName>
    </submittedName>
</protein>
<gene>
    <name evidence="2" type="ordered locus">Mlg_1541</name>
</gene>
<name>Q0A8E7_ALKEH</name>
<dbReference type="Proteomes" id="UP000001962">
    <property type="component" value="Chromosome"/>
</dbReference>
<dbReference type="InterPro" id="IPR007421">
    <property type="entry name" value="Schlafen_AlbA_2_dom"/>
</dbReference>
<dbReference type="Gene3D" id="3.30.565.60">
    <property type="match status" value="1"/>
</dbReference>
<evidence type="ECO:0000259" key="1">
    <source>
        <dbReference type="Pfam" id="PF04326"/>
    </source>
</evidence>
<dbReference type="HOGENOM" id="CLU_024970_3_3_6"/>
<keyword evidence="3" id="KW-1185">Reference proteome</keyword>
<dbReference type="eggNOG" id="COG2865">
    <property type="taxonomic scope" value="Bacteria"/>
</dbReference>
<dbReference type="RefSeq" id="WP_011629284.1">
    <property type="nucleotide sequence ID" value="NC_008340.1"/>
</dbReference>
<dbReference type="Pfam" id="PF04326">
    <property type="entry name" value="SLFN_AlbA_2"/>
    <property type="match status" value="1"/>
</dbReference>
<dbReference type="PANTHER" id="PTHR30595:SF6">
    <property type="entry name" value="SCHLAFEN ALBA-2 DOMAIN-CONTAINING PROTEIN"/>
    <property type="match status" value="1"/>
</dbReference>
<evidence type="ECO:0000313" key="2">
    <source>
        <dbReference type="EMBL" id="ABI56890.1"/>
    </source>
</evidence>
<proteinExistence type="predicted"/>
<organism evidence="2 3">
    <name type="scientific">Alkalilimnicola ehrlichii (strain ATCC BAA-1101 / DSM 17681 / MLHE-1)</name>
    <dbReference type="NCBI Taxonomy" id="187272"/>
    <lineage>
        <taxon>Bacteria</taxon>
        <taxon>Pseudomonadati</taxon>
        <taxon>Pseudomonadota</taxon>
        <taxon>Gammaproteobacteria</taxon>
        <taxon>Chromatiales</taxon>
        <taxon>Ectothiorhodospiraceae</taxon>
        <taxon>Alkalilimnicola</taxon>
    </lineage>
</organism>
<dbReference type="Gene3D" id="3.30.950.30">
    <property type="entry name" value="Schlafen, AAA domain"/>
    <property type="match status" value="1"/>
</dbReference>
<sequence>MFDTAAALLEKIQLGEDSFLELKEVRIAGKRVTAPHRNSLVDELAAFANAKGGVCVLGVDDATREILGIPRDKLDLVTDYVRQTCLDSVTPPLTPVIERLLLPTTTGDEVAVLKVEIGRSLWVHRSPGGYMHRVGDEKREMAPDFLARLFQQRSQARIIRFDEQPVPNATLDDLNEALWQRFATARTRDNRDDLLRKLGMARMDDDVLRPSVAGILLASDDPRHWLPNAFIQAVAYRGTEIRPVGDQAYQLDAADLTGPLDQQVLSACHFVSKNMRVAASKSVGREDVPQFDMTAVFEAIVNAVAHRDYAMQDAKIRLRVFADRMELYSPGAIPNTMTVDSLPYRQAARNETITSLLAKCRVPDEGGLGTGRSTMMDKRGEGVSIILQNSEMLSGRVPEYSLVDDSELRLVIYAPAETDGGED</sequence>
<reference evidence="3" key="1">
    <citation type="submission" date="2006-08" db="EMBL/GenBank/DDBJ databases">
        <title>Complete sequence of Alkalilimnicola ehrilichei MLHE-1.</title>
        <authorList>
            <person name="Copeland A."/>
            <person name="Lucas S."/>
            <person name="Lapidus A."/>
            <person name="Barry K."/>
            <person name="Detter J.C."/>
            <person name="Glavina del Rio T."/>
            <person name="Hammon N."/>
            <person name="Israni S."/>
            <person name="Dalin E."/>
            <person name="Tice H."/>
            <person name="Pitluck S."/>
            <person name="Sims D."/>
            <person name="Brettin T."/>
            <person name="Bruce D."/>
            <person name="Han C."/>
            <person name="Tapia R."/>
            <person name="Gilna P."/>
            <person name="Schmutz J."/>
            <person name="Larimer F."/>
            <person name="Land M."/>
            <person name="Hauser L."/>
            <person name="Kyrpides N."/>
            <person name="Mikhailova N."/>
            <person name="Oremland R.S."/>
            <person name="Hoeft S.E."/>
            <person name="Switzer-Blum J."/>
            <person name="Kulp T."/>
            <person name="King G."/>
            <person name="Tabita R."/>
            <person name="Witte B."/>
            <person name="Santini J.M."/>
            <person name="Basu P."/>
            <person name="Hollibaugh J.T."/>
            <person name="Xie G."/>
            <person name="Stolz J.F."/>
            <person name="Richardson P."/>
        </authorList>
    </citation>
    <scope>NUCLEOTIDE SEQUENCE [LARGE SCALE GENOMIC DNA]</scope>
    <source>
        <strain evidence="3">ATCC BAA-1101 / DSM 17681 / MLHE-1</strain>
    </source>
</reference>
<dbReference type="InterPro" id="IPR038461">
    <property type="entry name" value="Schlafen_AlbA_2_dom_sf"/>
</dbReference>
<dbReference type="AlphaFoldDB" id="Q0A8E7"/>
<evidence type="ECO:0000313" key="3">
    <source>
        <dbReference type="Proteomes" id="UP000001962"/>
    </source>
</evidence>
<dbReference type="KEGG" id="aeh:Mlg_1541"/>